<name>A0AAE3UDM3_9BACT</name>
<comment type="caution">
    <text evidence="1">The sequence shown here is derived from an EMBL/GenBank/DDBJ whole genome shotgun (WGS) entry which is preliminary data.</text>
</comment>
<evidence type="ECO:0000313" key="1">
    <source>
        <dbReference type="EMBL" id="MDJ1501375.1"/>
    </source>
</evidence>
<keyword evidence="2" id="KW-1185">Reference proteome</keyword>
<protein>
    <submittedName>
        <fullName evidence="1">Gliding motility-associated C-terminal domain-containing protein</fullName>
    </submittedName>
</protein>
<accession>A0AAE3UDM3</accession>
<dbReference type="EMBL" id="JASJOU010000003">
    <property type="protein sequence ID" value="MDJ1501375.1"/>
    <property type="molecule type" value="Genomic_DNA"/>
</dbReference>
<dbReference type="RefSeq" id="WP_314510861.1">
    <property type="nucleotide sequence ID" value="NZ_JASJOU010000003.1"/>
</dbReference>
<organism evidence="1 2">
    <name type="scientific">Xanthocytophaga agilis</name>
    <dbReference type="NCBI Taxonomy" id="3048010"/>
    <lineage>
        <taxon>Bacteria</taxon>
        <taxon>Pseudomonadati</taxon>
        <taxon>Bacteroidota</taxon>
        <taxon>Cytophagia</taxon>
        <taxon>Cytophagales</taxon>
        <taxon>Rhodocytophagaceae</taxon>
        <taxon>Xanthocytophaga</taxon>
    </lineage>
</organism>
<dbReference type="Pfam" id="PF13585">
    <property type="entry name" value="CHU_C"/>
    <property type="match status" value="1"/>
</dbReference>
<proteinExistence type="predicted"/>
<gene>
    <name evidence="1" type="ORF">QNI22_11990</name>
</gene>
<dbReference type="Proteomes" id="UP001232063">
    <property type="component" value="Unassembled WGS sequence"/>
</dbReference>
<reference evidence="1" key="1">
    <citation type="submission" date="2023-05" db="EMBL/GenBank/DDBJ databases">
        <authorList>
            <person name="Zhang X."/>
        </authorList>
    </citation>
    <scope>NUCLEOTIDE SEQUENCE</scope>
    <source>
        <strain evidence="1">BD1B2-1</strain>
    </source>
</reference>
<sequence>MSSTVSVRPVMSQVVHSIIPSNLNQYLRWCILLFLWGLTTSPSFASHIVGGEFYLIHKTDTKYELGLNLYYDEISAASPELKQDYIRATIFRKRDNQFMRNVDLGLYKSQSLLTYNNPSCEMYSLVKNSRLWYYTEITLSGDTYNDSEGYYVVWERCCRNANISNIYTPSEVGNAFYMEFPAVRQNTQSFINNSPEFGVITGDYACINSPFYFDFSATDADGDSLVYTLVTPYKGYSDACSGRNCICPDNCPYPADPVVQDRFGNQYIDPDPRNHSAPYPLITWATGYSLEKSTPGPVPLSVGGQSGIITFTADKLGLYAFAVLCKEYRNGIQIGAVQRDFQIRVIECPVNNAPVVNVKDNKTRTYVANMGSIEVSKTDSLCFKVALTDKISGTKFGSSTLALTLEAVNFSSSLVSLSPTSGIIYQDSDTVWANLCFEKCAAAETNQPLQIKLVVRDDGCGGGLSDTLIVNFNFEPLIQDPPIVVTTLPGNQASIFVNQLLQFTVIATNTGDGTIAVNAAGRGFDMSAVGMQFENGKTGIDSVTVPFSWTPDCRVLDMMKDNTFIIDFFTQNANCKNKFDTTTVTIVVQDSVVDHSYFLPANVFTPNGDEWNPYFEMSNNEDSTKNLPKDNCKERFDRIEMYNRWGRLIFTSHDRNFKWEGAQFPTGSYYFLIYYTTRRYKGWVSLLR</sequence>
<dbReference type="AlphaFoldDB" id="A0AAE3UDM3"/>
<evidence type="ECO:0000313" key="2">
    <source>
        <dbReference type="Proteomes" id="UP001232063"/>
    </source>
</evidence>